<dbReference type="Gene3D" id="1.20.1640.10">
    <property type="entry name" value="Multidrug efflux transporter AcrB transmembrane domain"/>
    <property type="match status" value="2"/>
</dbReference>
<dbReference type="Gene3D" id="3.30.70.1440">
    <property type="entry name" value="Multidrug efflux transporter AcrB pore domain"/>
    <property type="match status" value="1"/>
</dbReference>
<sequence>MIRRIIDFSARNRAIVLLATAALVVFAVHTLQRIRLDALPDLSDTQVIVYSRWDRSPDIIEDQVTYPIISALLGAPKVKAIRGFSDFGFSFVYVVFQDGTDPYWARSRVLEYMSKIQSRLPEGVRTELGPDATGVGWVFQYALVDASGEHSLDQLRSYQDWTLRYALQSVPGVAEVASIGGYVKQYQVVVDPNRLAAYDLPLSAVTAALRGSNNETGARLVEWSGTEYMVRVHGYSRSVEDFGRIVLATREGGVPVLMRDVARIELGPELRRGVADLDGIGDHVGGIVVMRHGENALNVIKAVKARLHELEPSLPPGVRIVTTYDRADLITRAIETLKHELVIEMLIVAAVILLFLWHIPSAIVPILTIPISVLLSFIPLYYFGVSVNIMSIAGIAISIGVLVDGAIVEVENAYNKLHEWEAGGRKGDFHEVRLEALKEVGPSVFFSLLVVSVSFLPIFALVDQEGRLFKPLAYSKNIAMALAAVLAITLDPAMRMLFTRMNPFTFKPAALAKLATHAFVGTYHSEEQHPISRAIFKVYDPACRFVLRHPGKVVLAAATVVALAIPAYFTLGQEFMPPLNEGTILYMPTTLPGISVAEAQALLQKQDRVLKSFPEVERVYGKAGRAETSTDPAPFSMMETTVILKDPATWRGKDRWYSRWLPEALKGLVRPIWPDRISWDELTAEMDAKLRIAGVTNAWTMPIKARIDMLTTGVRTPIGIKIFGSDLKEIERLGGEIEALMRTVPGTRSVYAERVTGGYFLDLEPRMDALARHGLTVAELQDVILSAVGGENVTTTIEGRERYPVNVRYPRELRDDVGRLGRVLVKTPAGPQVPLAQLATIRLTSGPSMIRDENGFMAGYVYVDMTGRDVGHYVEEAKKLVRSHVTLPKGYVLQWSGQYENMIRVGERLRFIVPVTLVLIFALLFMNTKSFFKTSLVMLAVPFSAVGAIGLFHLLGYNVSIAAWVGMIALLGLDAETGVFMLLFLDLAYDDAKKNGRLLTRADLDHAILHGAVKRARPKMMTVCAAFMGLLPIMWSTSAGADVMKRIAAPMIGGLATSFLMELLVYPAIYKLWKLKTDLKHLTT</sequence>
<organism evidence="8 9">
    <name type="scientific">Eiseniibacteriota bacterium</name>
    <dbReference type="NCBI Taxonomy" id="2212470"/>
    <lineage>
        <taxon>Bacteria</taxon>
        <taxon>Candidatus Eiseniibacteriota</taxon>
    </lineage>
</organism>
<evidence type="ECO:0000256" key="2">
    <source>
        <dbReference type="ARBA" id="ARBA00022448"/>
    </source>
</evidence>
<protein>
    <submittedName>
        <fullName evidence="8">Efflux RND transporter permease subunit</fullName>
    </submittedName>
</protein>
<keyword evidence="2" id="KW-0813">Transport</keyword>
<dbReference type="Gene3D" id="3.30.2090.10">
    <property type="entry name" value="Multidrug efflux transporter AcrB TolC docking domain, DN and DC subdomains"/>
    <property type="match status" value="2"/>
</dbReference>
<evidence type="ECO:0000256" key="7">
    <source>
        <dbReference type="SAM" id="Phobius"/>
    </source>
</evidence>
<comment type="subcellular location">
    <subcellularLocation>
        <location evidence="1">Cell membrane</location>
        <topology evidence="1">Multi-pass membrane protein</topology>
    </subcellularLocation>
</comment>
<feature type="transmembrane region" description="Helical" evidence="7">
    <location>
        <begin position="443"/>
        <end position="462"/>
    </location>
</feature>
<gene>
    <name evidence="8" type="ORF">HZA61_16420</name>
</gene>
<comment type="caution">
    <text evidence="8">The sequence shown here is derived from an EMBL/GenBank/DDBJ whole genome shotgun (WGS) entry which is preliminary data.</text>
</comment>
<keyword evidence="6 7" id="KW-0472">Membrane</keyword>
<evidence type="ECO:0000313" key="9">
    <source>
        <dbReference type="Proteomes" id="UP000696931"/>
    </source>
</evidence>
<evidence type="ECO:0000256" key="1">
    <source>
        <dbReference type="ARBA" id="ARBA00004651"/>
    </source>
</evidence>
<dbReference type="GO" id="GO:0005886">
    <property type="term" value="C:plasma membrane"/>
    <property type="evidence" value="ECO:0007669"/>
    <property type="project" value="UniProtKB-SubCell"/>
</dbReference>
<feature type="transmembrane region" description="Helical" evidence="7">
    <location>
        <begin position="911"/>
        <end position="928"/>
    </location>
</feature>
<name>A0A933W9W8_UNCEI</name>
<dbReference type="NCBIfam" id="TIGR00914">
    <property type="entry name" value="2A0601"/>
    <property type="match status" value="1"/>
</dbReference>
<dbReference type="PANTHER" id="PTHR32063">
    <property type="match status" value="1"/>
</dbReference>
<feature type="transmembrane region" description="Helical" evidence="7">
    <location>
        <begin position="1020"/>
        <end position="1041"/>
    </location>
</feature>
<dbReference type="SUPFAM" id="SSF82714">
    <property type="entry name" value="Multidrug efflux transporter AcrB TolC docking domain, DN and DC subdomains"/>
    <property type="match status" value="2"/>
</dbReference>
<dbReference type="InterPro" id="IPR001036">
    <property type="entry name" value="Acrflvin-R"/>
</dbReference>
<dbReference type="SUPFAM" id="SSF82866">
    <property type="entry name" value="Multidrug efflux transporter AcrB transmembrane domain"/>
    <property type="match status" value="2"/>
</dbReference>
<feature type="transmembrane region" description="Helical" evidence="7">
    <location>
        <begin position="1047"/>
        <end position="1070"/>
    </location>
</feature>
<keyword evidence="4 7" id="KW-0812">Transmembrane</keyword>
<evidence type="ECO:0000256" key="6">
    <source>
        <dbReference type="ARBA" id="ARBA00023136"/>
    </source>
</evidence>
<dbReference type="InterPro" id="IPR027463">
    <property type="entry name" value="AcrB_DN_DC_subdom"/>
</dbReference>
<dbReference type="GO" id="GO:0008324">
    <property type="term" value="F:monoatomic cation transmembrane transporter activity"/>
    <property type="evidence" value="ECO:0007669"/>
    <property type="project" value="InterPro"/>
</dbReference>
<feature type="transmembrane region" description="Helical" evidence="7">
    <location>
        <begin position="961"/>
        <end position="985"/>
    </location>
</feature>
<evidence type="ECO:0000256" key="3">
    <source>
        <dbReference type="ARBA" id="ARBA00022475"/>
    </source>
</evidence>
<keyword evidence="5 7" id="KW-1133">Transmembrane helix</keyword>
<dbReference type="SUPFAM" id="SSF82693">
    <property type="entry name" value="Multidrug efflux transporter AcrB pore domain, PN1, PN2, PC1 and PC2 subdomains"/>
    <property type="match status" value="2"/>
</dbReference>
<feature type="transmembrane region" description="Helical" evidence="7">
    <location>
        <begin position="478"/>
        <end position="498"/>
    </location>
</feature>
<dbReference type="Proteomes" id="UP000696931">
    <property type="component" value="Unassembled WGS sequence"/>
</dbReference>
<reference evidence="8" key="1">
    <citation type="submission" date="2020-07" db="EMBL/GenBank/DDBJ databases">
        <title>Huge and variable diversity of episymbiotic CPR bacteria and DPANN archaea in groundwater ecosystems.</title>
        <authorList>
            <person name="He C.Y."/>
            <person name="Keren R."/>
            <person name="Whittaker M."/>
            <person name="Farag I.F."/>
            <person name="Doudna J."/>
            <person name="Cate J.H.D."/>
            <person name="Banfield J.F."/>
        </authorList>
    </citation>
    <scope>NUCLEOTIDE SEQUENCE</scope>
    <source>
        <strain evidence="8">NC_groundwater_1813_Pr3_B-0.1um_71_17</strain>
    </source>
</reference>
<accession>A0A933W9W8</accession>
<feature type="transmembrane region" description="Helical" evidence="7">
    <location>
        <begin position="366"/>
        <end position="383"/>
    </location>
</feature>
<dbReference type="InterPro" id="IPR004763">
    <property type="entry name" value="CusA-like"/>
</dbReference>
<dbReference type="PANTHER" id="PTHR32063:SF19">
    <property type="entry name" value="CATION EFFLUX SYSTEM PROTEIN CUSA"/>
    <property type="match status" value="1"/>
</dbReference>
<dbReference type="GO" id="GO:0042910">
    <property type="term" value="F:xenobiotic transmembrane transporter activity"/>
    <property type="evidence" value="ECO:0007669"/>
    <property type="project" value="TreeGrafter"/>
</dbReference>
<dbReference type="AlphaFoldDB" id="A0A933W9W8"/>
<feature type="transmembrane region" description="Helical" evidence="7">
    <location>
        <begin position="389"/>
        <end position="408"/>
    </location>
</feature>
<feature type="transmembrane region" description="Helical" evidence="7">
    <location>
        <begin position="553"/>
        <end position="571"/>
    </location>
</feature>
<dbReference type="EMBL" id="JACRIW010000117">
    <property type="protein sequence ID" value="MBI5171072.1"/>
    <property type="molecule type" value="Genomic_DNA"/>
</dbReference>
<dbReference type="Pfam" id="PF00873">
    <property type="entry name" value="ACR_tran"/>
    <property type="match status" value="2"/>
</dbReference>
<keyword evidence="3" id="KW-1003">Cell membrane</keyword>
<proteinExistence type="predicted"/>
<feature type="transmembrane region" description="Helical" evidence="7">
    <location>
        <begin position="341"/>
        <end position="359"/>
    </location>
</feature>
<evidence type="ECO:0000256" key="5">
    <source>
        <dbReference type="ARBA" id="ARBA00022989"/>
    </source>
</evidence>
<feature type="transmembrane region" description="Helical" evidence="7">
    <location>
        <begin position="935"/>
        <end position="955"/>
    </location>
</feature>
<dbReference type="Gene3D" id="3.30.70.1320">
    <property type="entry name" value="Multidrug efflux transporter AcrB pore domain like"/>
    <property type="match status" value="1"/>
</dbReference>
<evidence type="ECO:0000256" key="4">
    <source>
        <dbReference type="ARBA" id="ARBA00022692"/>
    </source>
</evidence>
<evidence type="ECO:0000313" key="8">
    <source>
        <dbReference type="EMBL" id="MBI5171072.1"/>
    </source>
</evidence>
<dbReference type="Gene3D" id="3.30.70.1430">
    <property type="entry name" value="Multidrug efflux transporter AcrB pore domain"/>
    <property type="match status" value="2"/>
</dbReference>